<dbReference type="Proteomes" id="UP001314205">
    <property type="component" value="Unassembled WGS sequence"/>
</dbReference>
<evidence type="ECO:0000313" key="3">
    <source>
        <dbReference type="Proteomes" id="UP001314205"/>
    </source>
</evidence>
<evidence type="ECO:0000313" key="2">
    <source>
        <dbReference type="EMBL" id="CAK1604306.1"/>
    </source>
</evidence>
<protein>
    <submittedName>
        <fullName evidence="2">Uncharacterized protein</fullName>
    </submittedName>
</protein>
<reference evidence="2 3" key="1">
    <citation type="submission" date="2023-11" db="EMBL/GenBank/DDBJ databases">
        <authorList>
            <person name="Hedman E."/>
            <person name="Englund M."/>
            <person name="Stromberg M."/>
            <person name="Nyberg Akerstrom W."/>
            <person name="Nylinder S."/>
            <person name="Jareborg N."/>
            <person name="Kallberg Y."/>
            <person name="Kronander E."/>
        </authorList>
    </citation>
    <scope>NUCLEOTIDE SEQUENCE [LARGE SCALE GENOMIC DNA]</scope>
</reference>
<comment type="caution">
    <text evidence="2">The sequence shown here is derived from an EMBL/GenBank/DDBJ whole genome shotgun (WGS) entry which is preliminary data.</text>
</comment>
<feature type="region of interest" description="Disordered" evidence="1">
    <location>
        <begin position="26"/>
        <end position="54"/>
    </location>
</feature>
<dbReference type="AlphaFoldDB" id="A0AAV1MCZ4"/>
<feature type="compositionally biased region" description="Polar residues" evidence="1">
    <location>
        <begin position="26"/>
        <end position="36"/>
    </location>
</feature>
<sequence length="137" mass="15922">MKTIVSIFFSILNIYKPDFKSRRGSLSEQFSSSNEPKPNRSAPVTPCDSESSTWSRDTYDSYRFQNIYDESKEGVWWWQRPLDVRRPHCRNCGASSATRPLKLLPCAGVAPEDYVQEDSRRLMSRDRPLLLVKQLFP</sequence>
<keyword evidence="3" id="KW-1185">Reference proteome</keyword>
<accession>A0AAV1MCZ4</accession>
<evidence type="ECO:0000256" key="1">
    <source>
        <dbReference type="SAM" id="MobiDB-lite"/>
    </source>
</evidence>
<dbReference type="EMBL" id="CAVLGL010000159">
    <property type="protein sequence ID" value="CAK1604306.1"/>
    <property type="molecule type" value="Genomic_DNA"/>
</dbReference>
<proteinExistence type="predicted"/>
<name>A0AAV1MCZ4_9NEOP</name>
<gene>
    <name evidence="2" type="ORF">PARMNEM_LOCUS22539</name>
</gene>
<organism evidence="2 3">
    <name type="scientific">Parnassius mnemosyne</name>
    <name type="common">clouded apollo</name>
    <dbReference type="NCBI Taxonomy" id="213953"/>
    <lineage>
        <taxon>Eukaryota</taxon>
        <taxon>Metazoa</taxon>
        <taxon>Ecdysozoa</taxon>
        <taxon>Arthropoda</taxon>
        <taxon>Hexapoda</taxon>
        <taxon>Insecta</taxon>
        <taxon>Pterygota</taxon>
        <taxon>Neoptera</taxon>
        <taxon>Endopterygota</taxon>
        <taxon>Lepidoptera</taxon>
        <taxon>Glossata</taxon>
        <taxon>Ditrysia</taxon>
        <taxon>Papilionoidea</taxon>
        <taxon>Papilionidae</taxon>
        <taxon>Parnassiinae</taxon>
        <taxon>Parnassini</taxon>
        <taxon>Parnassius</taxon>
        <taxon>Driopa</taxon>
    </lineage>
</organism>